<dbReference type="GO" id="GO:0016491">
    <property type="term" value="F:oxidoreductase activity"/>
    <property type="evidence" value="ECO:0007669"/>
    <property type="project" value="UniProtKB-KW"/>
</dbReference>
<dbReference type="InterPro" id="IPR029479">
    <property type="entry name" value="Nitroreductase"/>
</dbReference>
<dbReference type="PANTHER" id="PTHR23026:SF90">
    <property type="entry name" value="IODOTYROSINE DEIODINASE 1"/>
    <property type="match status" value="1"/>
</dbReference>
<evidence type="ECO:0000313" key="5">
    <source>
        <dbReference type="EMBL" id="XDU95914.1"/>
    </source>
</evidence>
<evidence type="ECO:0000259" key="4">
    <source>
        <dbReference type="Pfam" id="PF00881"/>
    </source>
</evidence>
<dbReference type="CDD" id="cd02144">
    <property type="entry name" value="iodotyrosine_dehalogenase"/>
    <property type="match status" value="1"/>
</dbReference>
<protein>
    <submittedName>
        <fullName evidence="5">Nitroreductase family protein</fullName>
    </submittedName>
</protein>
<keyword evidence="3" id="KW-0560">Oxidoreductase</keyword>
<reference evidence="5" key="1">
    <citation type="submission" date="2024-07" db="EMBL/GenBank/DDBJ databases">
        <authorList>
            <person name="Biller S.J."/>
        </authorList>
    </citation>
    <scope>NUCLEOTIDE SEQUENCE</scope>
    <source>
        <strain evidence="5">WC2409</strain>
    </source>
</reference>
<dbReference type="InterPro" id="IPR000415">
    <property type="entry name" value="Nitroreductase-like"/>
</dbReference>
<gene>
    <name evidence="5" type="ORF">AB3G34_02050</name>
</gene>
<sequence length="227" mass="26317">MPIKKIIEDYPYIAYSKPILEDKAILERAKSFYEFMDTRRSVRGFSNFPVAREVIETIIKTASTAPSGAHKQPWTFCVVENPEIKKQIRIAAEEEELQSYESRMSSEWLDDLKPLGTDWHKPFLETAPYIIIVFRRIYEFDDEGKKKNNYYVQESVGLACGFLLAAIHDAGLVSLTHTPSPMNFITKILNRPENEKPFLLIPVGYPAEECWVPDIKRKELEDICVFY</sequence>
<dbReference type="EMBL" id="CP165625">
    <property type="protein sequence ID" value="XDU95914.1"/>
    <property type="molecule type" value="Genomic_DNA"/>
</dbReference>
<keyword evidence="1" id="KW-0285">Flavoprotein</keyword>
<organism evidence="5">
    <name type="scientific">Flavobacterium sp. WC2409</name>
    <dbReference type="NCBI Taxonomy" id="3234139"/>
    <lineage>
        <taxon>Bacteria</taxon>
        <taxon>Pseudomonadati</taxon>
        <taxon>Bacteroidota</taxon>
        <taxon>Flavobacteriia</taxon>
        <taxon>Flavobacteriales</taxon>
        <taxon>Flavobacteriaceae</taxon>
        <taxon>Flavobacterium</taxon>
    </lineage>
</organism>
<dbReference type="PANTHER" id="PTHR23026">
    <property type="entry name" value="NADPH NITROREDUCTASE"/>
    <property type="match status" value="1"/>
</dbReference>
<dbReference type="SUPFAM" id="SSF55469">
    <property type="entry name" value="FMN-dependent nitroreductase-like"/>
    <property type="match status" value="1"/>
</dbReference>
<feature type="domain" description="Nitroreductase" evidence="4">
    <location>
        <begin position="38"/>
        <end position="205"/>
    </location>
</feature>
<evidence type="ECO:0000256" key="1">
    <source>
        <dbReference type="ARBA" id="ARBA00022630"/>
    </source>
</evidence>
<name>A0AB39W467_9FLAO</name>
<dbReference type="AlphaFoldDB" id="A0AB39W467"/>
<evidence type="ECO:0000256" key="3">
    <source>
        <dbReference type="ARBA" id="ARBA00023002"/>
    </source>
</evidence>
<evidence type="ECO:0000256" key="2">
    <source>
        <dbReference type="ARBA" id="ARBA00022643"/>
    </source>
</evidence>
<dbReference type="InterPro" id="IPR050627">
    <property type="entry name" value="Nitroreductase/BluB"/>
</dbReference>
<accession>A0AB39W467</accession>
<dbReference type="RefSeq" id="WP_367773964.1">
    <property type="nucleotide sequence ID" value="NZ_CP165625.1"/>
</dbReference>
<dbReference type="Gene3D" id="3.40.109.10">
    <property type="entry name" value="NADH Oxidase"/>
    <property type="match status" value="1"/>
</dbReference>
<dbReference type="Pfam" id="PF00881">
    <property type="entry name" value="Nitroreductase"/>
    <property type="match status" value="1"/>
</dbReference>
<proteinExistence type="predicted"/>
<keyword evidence="2" id="KW-0288">FMN</keyword>